<dbReference type="Pfam" id="PF00855">
    <property type="entry name" value="PWWP"/>
    <property type="match status" value="1"/>
</dbReference>
<evidence type="ECO:0000256" key="5">
    <source>
        <dbReference type="SAM" id="MobiDB-lite"/>
    </source>
</evidence>
<dbReference type="GO" id="GO:0060322">
    <property type="term" value="P:head development"/>
    <property type="evidence" value="ECO:0007669"/>
    <property type="project" value="UniProtKB-ARBA"/>
</dbReference>
<feature type="domain" description="PWWP" evidence="6">
    <location>
        <begin position="1508"/>
        <end position="1568"/>
    </location>
</feature>
<dbReference type="PROSITE" id="PS50812">
    <property type="entry name" value="PWWP"/>
    <property type="match status" value="1"/>
</dbReference>
<dbReference type="InterPro" id="IPR000313">
    <property type="entry name" value="PWWP_dom"/>
</dbReference>
<feature type="region of interest" description="Disordered" evidence="5">
    <location>
        <begin position="1287"/>
        <end position="1391"/>
    </location>
</feature>
<comment type="function">
    <text evidence="3">H2A.Z-specific chromatin binding protein which plays an important role in the neural crest cell differentiation and/or migration during early development and is essential for the development of the head and eye. Acts as an adapter between distinct nucleosome components (H3K36me3 or H2A.Z) and chromatin-modifying complexes, contributing to the regulation of the levels of histone acetylation at actively transcribed genes.</text>
</comment>
<dbReference type="InParanoid" id="A0A803KE72"/>
<dbReference type="GO" id="GO:0001654">
    <property type="term" value="P:eye development"/>
    <property type="evidence" value="ECO:0007669"/>
    <property type="project" value="UniProtKB-ARBA"/>
</dbReference>
<dbReference type="Gene3D" id="2.30.30.140">
    <property type="match status" value="1"/>
</dbReference>
<dbReference type="SUPFAM" id="SSF63748">
    <property type="entry name" value="Tudor/PWWP/MBT"/>
    <property type="match status" value="1"/>
</dbReference>
<feature type="region of interest" description="Disordered" evidence="5">
    <location>
        <begin position="239"/>
        <end position="267"/>
    </location>
</feature>
<feature type="compositionally biased region" description="Basic and acidic residues" evidence="5">
    <location>
        <begin position="1068"/>
        <end position="1090"/>
    </location>
</feature>
<organism evidence="7">
    <name type="scientific">Xenopus tropicalis</name>
    <name type="common">Western clawed frog</name>
    <name type="synonym">Silurana tropicalis</name>
    <dbReference type="NCBI Taxonomy" id="8364"/>
    <lineage>
        <taxon>Eukaryota</taxon>
        <taxon>Metazoa</taxon>
        <taxon>Chordata</taxon>
        <taxon>Craniata</taxon>
        <taxon>Vertebrata</taxon>
        <taxon>Euteleostomi</taxon>
        <taxon>Amphibia</taxon>
        <taxon>Batrachia</taxon>
        <taxon>Anura</taxon>
        <taxon>Pipoidea</taxon>
        <taxon>Pipidae</taxon>
        <taxon>Xenopodinae</taxon>
        <taxon>Xenopus</taxon>
        <taxon>Silurana</taxon>
    </lineage>
</organism>
<sequence length="1638" mass="180974">MAAVAGAPGPGEGGESEQDSETIPGERRLGRLSCEPMEAELDSERRSLVRCEPCCGMEIDTQENAGPDIEQLGDSGAEQPRLCECRGDGLGPAGRDDRDVGEETMQVVDEHVMASKPVEMESQSCPENFLQTQSSEQSISAFSQGAAVEQECISEEHSEASHTALHPPEPELQMYVPQLEESEFQQLQMHSDVLQPPYTDILQMPGDVSQLPEPDAQQLQVHSEVPQALEPELQQLHMHGNVSQPPEPEFQQQESYVPQPPEPEVQHQEMYGGVPRPLELEVQQQEMYGDVSQPAALEVQPLKQELDQVQKIVVQQDMQQELPISLQVMQVQDTEHICVNYKPLNGPVPEETVSGGFIAQEPLSIGEVLLKEALLVEKGVSGEALSVGDTKVLSVGDIRSESIGQAGPEETISIIKTNHGEALSLREEGPGDTIPLFNKGFNDPPSMQKSSFGEILPIQTDYAEELLPIRENRPAEGSLSGALLDQRGNIATEKDTEESPDVGYTTCGVKSAAGKILSQEELVPEIAKEQAATESLPVIETISGEVLAVQEPFTMVSLTQQKGLDVTPIKQSGLLKICALETQPQGSQKNFPSDSEHLLEEAQEEPLSKGLHLEKVEPTFQEAQNTHVPESCSLPQNCIPDDQHIKELVPECQRTQKPANVQGPVSGDILQPDKESMELYQQHSLEFIGAHHNRLLPVDVQTSSESFSETKQYIGGPVSEKNQKVQNEEPGPDSINLKVSSVETESSLDAVCGAGNMGQEMDSLSKSLGIPNHISFEKDHLSPLFIVQSDGRNVSCLENKKTHELCMTVDTFLKTYPNKLGEENNTKNITCRLEIVSDNPELQSDQLSKDMAMETINGSDSENVAFAHELIPTDKPVTEDTVLNLEPIPLETAVVPGPTSIKTVYGIHTNSEFVSVSAVDYMGINQGQIAPENRKARSEQLPREPFLQRQPIPMILSEVTDSGIYTGLCLEEAKFSSNNGSEASLNYSECDNRSVGTTEGSVVTSGIDSLIPGSEVQVTLDHIIQDALVVSFCHGNRIFSGVLMDLSKRFGPHGIPVTVHPRREYKNKPVESIQEESKSFHEEPLVKSEENSPEDVTPIQQLENCKVQNLWTTKPPPLFHEGAPYPPPLFIRDTYNQSIPQPPPRKIKRPKKKIYREEPTSIMNAIKLRPRQVLCDKCKNNVVADKKEIRKVATDSYKTEEGKRRRHETVTTVNKKLKTDHKVNGKSQNESQKRTPITKVTNLAHGRGKVVKVPSQTSAAKTQMHTKEVLQNKNMDHVKAREVLKMAKEKAQKKQKVTTSSKNAHSKVHFTRRLQNSSSGTLPPRLRIKPQRYRNEENDSSLKPGLETLRSSKIGIKPQTRYSATRSAGETPSEIQSPSNGPEEISSEMQDTNVCVPPEEQDLQQTLGKRGSKSNITVYMTINQKKANSSSASVCSSDSTDDMKSSHSECSSTENFDFPPGSMHAPSSSSSSSASSKEEKKLSNSLKIKMFSKNVSKCVTPDGRTICVGDIVWAKIYGFPWWPARILAITVSRKDTGLLVRQEARISWFGSPTTSFLALSQLTPFLENFQSRFNKKRKGLYRKAITEAAKAAKQLTPELTHTKSCQSKTLPKSFYEANLLCDCQEWMIDPLPLWTRVK</sequence>
<dbReference type="PANTHER" id="PTHR16112:SF22">
    <property type="entry name" value="PWWP DOMAIN-CONTAINING 2B"/>
    <property type="match status" value="1"/>
</dbReference>
<evidence type="ECO:0000256" key="1">
    <source>
        <dbReference type="ARBA" id="ARBA00023015"/>
    </source>
</evidence>
<dbReference type="FunFam" id="2.30.30.140:FF:000036">
    <property type="entry name" value="PWWP domain-containing protein 2A"/>
    <property type="match status" value="1"/>
</dbReference>
<dbReference type="SMART" id="SM00293">
    <property type="entry name" value="PWWP"/>
    <property type="match status" value="1"/>
</dbReference>
<feature type="region of interest" description="Disordered" evidence="5">
    <location>
        <begin position="1429"/>
        <end position="1478"/>
    </location>
</feature>
<keyword evidence="1" id="KW-0805">Transcription regulation</keyword>
<accession>A0A803KE72</accession>
<dbReference type="GeneTree" id="ENSGT00940000157692"/>
<reference evidence="7" key="2">
    <citation type="submission" date="2021-03" db="UniProtKB">
        <authorList>
            <consortium name="Ensembl"/>
        </authorList>
    </citation>
    <scope>IDENTIFICATION</scope>
</reference>
<dbReference type="Ensembl" id="ENSXETT00000105795">
    <property type="protein sequence ID" value="ENSXETP00000118733"/>
    <property type="gene ID" value="ENSXETG00000005717"/>
</dbReference>
<feature type="region of interest" description="Disordered" evidence="5">
    <location>
        <begin position="1068"/>
        <end position="1096"/>
    </location>
</feature>
<dbReference type="GO" id="GO:0001755">
    <property type="term" value="P:neural crest cell migration"/>
    <property type="evidence" value="ECO:0007669"/>
    <property type="project" value="UniProtKB-ARBA"/>
</dbReference>
<gene>
    <name evidence="7" type="primary">pwwp2a</name>
</gene>
<dbReference type="PANTHER" id="PTHR16112">
    <property type="entry name" value="METHYL-CPG BINDING PROTEIN, DROSOPHILA"/>
    <property type="match status" value="1"/>
</dbReference>
<evidence type="ECO:0000259" key="6">
    <source>
        <dbReference type="PROSITE" id="PS50812"/>
    </source>
</evidence>
<feature type="region of interest" description="Disordered" evidence="5">
    <location>
        <begin position="1"/>
        <end position="33"/>
    </location>
</feature>
<feature type="compositionally biased region" description="Low complexity" evidence="5">
    <location>
        <begin position="1429"/>
        <end position="1438"/>
    </location>
</feature>
<name>A0A803KE72_XENTR</name>
<evidence type="ECO:0000256" key="3">
    <source>
        <dbReference type="ARBA" id="ARBA00054454"/>
    </source>
</evidence>
<feature type="compositionally biased region" description="Polar residues" evidence="5">
    <location>
        <begin position="1360"/>
        <end position="1380"/>
    </location>
</feature>
<protein>
    <recommendedName>
        <fullName evidence="4">PWWP domain-containing protein 2A</fullName>
    </recommendedName>
</protein>
<keyword evidence="2" id="KW-0804">Transcription</keyword>
<proteinExistence type="predicted"/>
<reference evidence="7" key="1">
    <citation type="journal article" date="2010" name="Science">
        <title>The genome of the Western clawed frog Xenopus tropicalis.</title>
        <authorList>
            <person name="Hellsten U."/>
            <person name="Harland R.M."/>
            <person name="Gilchrist M.J."/>
            <person name="Hendrix D."/>
            <person name="Jurka J."/>
            <person name="Kapitonov V."/>
            <person name="Ovcharenko I."/>
            <person name="Putnam N.H."/>
            <person name="Shu S."/>
            <person name="Taher L."/>
            <person name="Blitz I.L."/>
            <person name="Blumberg B."/>
            <person name="Dichmann D.S."/>
            <person name="Dubchak I."/>
            <person name="Amaya E."/>
            <person name="Detter J.C."/>
            <person name="Fletcher R."/>
            <person name="Gerhard D.S."/>
            <person name="Goodstein D."/>
            <person name="Graves T."/>
            <person name="Grigoriev I.V."/>
            <person name="Grimwood J."/>
            <person name="Kawashima T."/>
            <person name="Lindquist E."/>
            <person name="Lucas S.M."/>
            <person name="Mead P.E."/>
            <person name="Mitros T."/>
            <person name="Ogino H."/>
            <person name="Ohta Y."/>
            <person name="Poliakov A.V."/>
            <person name="Pollet N."/>
            <person name="Robert J."/>
            <person name="Salamov A."/>
            <person name="Sater A.K."/>
            <person name="Schmutz J."/>
            <person name="Terry A."/>
            <person name="Vize P.D."/>
            <person name="Warren W.C."/>
            <person name="Wells D."/>
            <person name="Wills A."/>
            <person name="Wilson R.K."/>
            <person name="Zimmerman L.B."/>
            <person name="Zorn A.M."/>
            <person name="Grainger R."/>
            <person name="Grammer T."/>
            <person name="Khokha M.K."/>
            <person name="Richardson P.M."/>
            <person name="Rokhsar D.S."/>
        </authorList>
    </citation>
    <scope>NUCLEOTIDE SEQUENCE [LARGE SCALE GENOMIC DNA]</scope>
    <source>
        <strain evidence="7">Nigerian</strain>
    </source>
</reference>
<dbReference type="Xenbase" id="XB-GENE-958332">
    <property type="gene designation" value="pwwp2a"/>
</dbReference>
<feature type="region of interest" description="Disordered" evidence="5">
    <location>
        <begin position="60"/>
        <end position="99"/>
    </location>
</feature>
<evidence type="ECO:0000256" key="2">
    <source>
        <dbReference type="ARBA" id="ARBA00023163"/>
    </source>
</evidence>
<evidence type="ECO:0000256" key="4">
    <source>
        <dbReference type="ARBA" id="ARBA00074552"/>
    </source>
</evidence>
<dbReference type="Bgee" id="ENSXETG00000005717">
    <property type="expression patterns" value="Expressed in gastrula and 14 other cell types or tissues"/>
</dbReference>
<dbReference type="CDD" id="cd20152">
    <property type="entry name" value="PWWP_PWWP2A"/>
    <property type="match status" value="1"/>
</dbReference>
<evidence type="ECO:0000313" key="7">
    <source>
        <dbReference type="Ensembl" id="ENSXETP00000118733"/>
    </source>
</evidence>